<sequence>MILVFKNYELKAFGDFLYELSLKGKDSRMRSRFISILETQLQLISTERDILLQDYAKKDENGEPIRDKDEEGQEFVILEDSFSFNLEVSKLMGEEFIIEVKNEKVEMVKTIQRIVFYVDKEFSGLEAERYNRFCDILESVSFEENV</sequence>
<name>A0ABV1MVN3_9BACI</name>
<proteinExistence type="predicted"/>
<evidence type="ECO:0000313" key="2">
    <source>
        <dbReference type="Proteomes" id="UP001478862"/>
    </source>
</evidence>
<reference evidence="1 2" key="1">
    <citation type="submission" date="2024-06" db="EMBL/GenBank/DDBJ databases">
        <title>Lysinibacillus zambalefons sp. nov., a Novel Firmicute Isolated from the Poon Bato Zambales Hyperalkaline Spring.</title>
        <authorList>
            <person name="Aja J.A."/>
            <person name="Lazaro J.E.H."/>
            <person name="Llorin L.D."/>
            <person name="Lim K.R."/>
            <person name="Teodosio J."/>
            <person name="Dalisay D.S."/>
        </authorList>
    </citation>
    <scope>NUCLEOTIDE SEQUENCE [LARGE SCALE GENOMIC DNA]</scope>
    <source>
        <strain evidence="1 2">M3</strain>
    </source>
</reference>
<dbReference type="RefSeq" id="WP_349661013.1">
    <property type="nucleotide sequence ID" value="NZ_JBEGDG010000015.1"/>
</dbReference>
<evidence type="ECO:0008006" key="3">
    <source>
        <dbReference type="Google" id="ProtNLM"/>
    </source>
</evidence>
<comment type="caution">
    <text evidence="1">The sequence shown here is derived from an EMBL/GenBank/DDBJ whole genome shotgun (WGS) entry which is preliminary data.</text>
</comment>
<protein>
    <recommendedName>
        <fullName evidence="3">DUF1617 family protein</fullName>
    </recommendedName>
</protein>
<evidence type="ECO:0000313" key="1">
    <source>
        <dbReference type="EMBL" id="MEQ6356567.1"/>
    </source>
</evidence>
<organism evidence="1 2">
    <name type="scientific">Lysinibacillus zambalensis</name>
    <dbReference type="NCBI Taxonomy" id="3160866"/>
    <lineage>
        <taxon>Bacteria</taxon>
        <taxon>Bacillati</taxon>
        <taxon>Bacillota</taxon>
        <taxon>Bacilli</taxon>
        <taxon>Bacillales</taxon>
        <taxon>Bacillaceae</taxon>
        <taxon>Lysinibacillus</taxon>
    </lineage>
</organism>
<gene>
    <name evidence="1" type="ORF">ABNX05_18245</name>
</gene>
<keyword evidence="2" id="KW-1185">Reference proteome</keyword>
<accession>A0ABV1MVN3</accession>
<dbReference type="Proteomes" id="UP001478862">
    <property type="component" value="Unassembled WGS sequence"/>
</dbReference>
<dbReference type="EMBL" id="JBEGDG010000015">
    <property type="protein sequence ID" value="MEQ6356567.1"/>
    <property type="molecule type" value="Genomic_DNA"/>
</dbReference>